<feature type="domain" description="FAD dependent oxidoreductase" evidence="2">
    <location>
        <begin position="18"/>
        <end position="370"/>
    </location>
</feature>
<keyword evidence="1" id="KW-0812">Transmembrane</keyword>
<dbReference type="InterPro" id="IPR036188">
    <property type="entry name" value="FAD/NAD-bd_sf"/>
</dbReference>
<evidence type="ECO:0000259" key="2">
    <source>
        <dbReference type="Pfam" id="PF01266"/>
    </source>
</evidence>
<organism evidence="3">
    <name type="scientific">Rhodothermus marinus</name>
    <name type="common">Rhodothermus obamensis</name>
    <dbReference type="NCBI Taxonomy" id="29549"/>
    <lineage>
        <taxon>Bacteria</taxon>
        <taxon>Pseudomonadati</taxon>
        <taxon>Rhodothermota</taxon>
        <taxon>Rhodothermia</taxon>
        <taxon>Rhodothermales</taxon>
        <taxon>Rhodothermaceae</taxon>
        <taxon>Rhodothermus</taxon>
    </lineage>
</organism>
<dbReference type="PANTHER" id="PTHR13847:SF260">
    <property type="entry name" value="FAD DEPENDENT OXIDOREDUCTASE DOMAIN-CONTAINING PROTEIN"/>
    <property type="match status" value="1"/>
</dbReference>
<sequence>MTRSFWHRQHQAPDRWADVAVVGGGVVGCATAFWLHRLRPRLRLVVLEAASLADGASGRNAGFILPGATADFLKDCQRYGESRARQLWHFTRENREALLRELDPLAFGWEGSGALLVAGSAEEEKRLREGAVRLRSEGVPAAFLPSAEINRRLQAQGFRGGLFLPEAGCLDPVALVYHLAGRSEALVLTHHAVEALVPQPNCVRLETAYGAVEAGQVVLALNAYLPRLLPETAVYVQPVRAQMLATFPAAHRWITSPLYTHDGFFYVRQLPSGHVLVGGARHLHLEEEVGYMDITTEPLQMDLERYLQAYFPQARSLPVMCRWSGTMGFSPDGLPIIGSIAGLEGSYWVGGFSGHGMGYAFRMGRLLAELVLGYPNPEGYTLFTPENRPTFTPEGSSAER</sequence>
<dbReference type="SUPFAM" id="SSF51905">
    <property type="entry name" value="FAD/NAD(P)-binding domain"/>
    <property type="match status" value="1"/>
</dbReference>
<gene>
    <name evidence="3" type="ORF">ENO59_06915</name>
</gene>
<dbReference type="EMBL" id="DSGB01000005">
    <property type="protein sequence ID" value="HER96232.1"/>
    <property type="molecule type" value="Genomic_DNA"/>
</dbReference>
<keyword evidence="1" id="KW-1133">Transmembrane helix</keyword>
<dbReference type="GO" id="GO:0005737">
    <property type="term" value="C:cytoplasm"/>
    <property type="evidence" value="ECO:0007669"/>
    <property type="project" value="TreeGrafter"/>
</dbReference>
<dbReference type="InterPro" id="IPR006076">
    <property type="entry name" value="FAD-dep_OxRdtase"/>
</dbReference>
<dbReference type="Gene3D" id="3.50.50.60">
    <property type="entry name" value="FAD/NAD(P)-binding domain"/>
    <property type="match status" value="1"/>
</dbReference>
<reference evidence="3" key="1">
    <citation type="journal article" date="2020" name="mSystems">
        <title>Genome- and Community-Level Interaction Insights into Carbon Utilization and Element Cycling Functions of Hydrothermarchaeota in Hydrothermal Sediment.</title>
        <authorList>
            <person name="Zhou Z."/>
            <person name="Liu Y."/>
            <person name="Xu W."/>
            <person name="Pan J."/>
            <person name="Luo Z.H."/>
            <person name="Li M."/>
        </authorList>
    </citation>
    <scope>NUCLEOTIDE SEQUENCE [LARGE SCALE GENOMIC DNA]</scope>
    <source>
        <strain evidence="3">SpSt-143</strain>
    </source>
</reference>
<dbReference type="Pfam" id="PF01266">
    <property type="entry name" value="DAO"/>
    <property type="match status" value="1"/>
</dbReference>
<evidence type="ECO:0000256" key="1">
    <source>
        <dbReference type="SAM" id="Phobius"/>
    </source>
</evidence>
<dbReference type="Gene3D" id="3.30.9.10">
    <property type="entry name" value="D-Amino Acid Oxidase, subunit A, domain 2"/>
    <property type="match status" value="1"/>
</dbReference>
<dbReference type="AlphaFoldDB" id="A0A7V2F6K6"/>
<dbReference type="SUPFAM" id="SSF54373">
    <property type="entry name" value="FAD-linked reductases, C-terminal domain"/>
    <property type="match status" value="1"/>
</dbReference>
<dbReference type="PROSITE" id="PS51257">
    <property type="entry name" value="PROKAR_LIPOPROTEIN"/>
    <property type="match status" value="1"/>
</dbReference>
<feature type="transmembrane region" description="Helical" evidence="1">
    <location>
        <begin position="16"/>
        <end position="35"/>
    </location>
</feature>
<proteinExistence type="predicted"/>
<keyword evidence="1" id="KW-0472">Membrane</keyword>
<evidence type="ECO:0000313" key="3">
    <source>
        <dbReference type="EMBL" id="HER96232.1"/>
    </source>
</evidence>
<name>A0A7V2F6K6_RHOMR</name>
<accession>A0A7V2F6K6</accession>
<dbReference type="PANTHER" id="PTHR13847">
    <property type="entry name" value="SARCOSINE DEHYDROGENASE-RELATED"/>
    <property type="match status" value="1"/>
</dbReference>
<protein>
    <submittedName>
        <fullName evidence="3">FAD-binding oxidoreductase</fullName>
    </submittedName>
</protein>
<comment type="caution">
    <text evidence="3">The sequence shown here is derived from an EMBL/GenBank/DDBJ whole genome shotgun (WGS) entry which is preliminary data.</text>
</comment>